<dbReference type="GO" id="GO:0003723">
    <property type="term" value="F:RNA binding"/>
    <property type="evidence" value="ECO:0007669"/>
    <property type="project" value="TreeGrafter"/>
</dbReference>
<dbReference type="GO" id="GO:0004386">
    <property type="term" value="F:helicase activity"/>
    <property type="evidence" value="ECO:0007669"/>
    <property type="project" value="TreeGrafter"/>
</dbReference>
<keyword evidence="1" id="KW-0547">Nucleotide-binding</keyword>
<dbReference type="Pfam" id="PF00271">
    <property type="entry name" value="Helicase_C"/>
    <property type="match status" value="1"/>
</dbReference>
<evidence type="ECO:0000256" key="2">
    <source>
        <dbReference type="ARBA" id="ARBA00022840"/>
    </source>
</evidence>
<dbReference type="GO" id="GO:0005524">
    <property type="term" value="F:ATP binding"/>
    <property type="evidence" value="ECO:0007669"/>
    <property type="project" value="UniProtKB-KW"/>
</dbReference>
<accession>A0A6T6B4F5</accession>
<organism evidence="4">
    <name type="scientific">Compsopogon caeruleus</name>
    <dbReference type="NCBI Taxonomy" id="31354"/>
    <lineage>
        <taxon>Eukaryota</taxon>
        <taxon>Rhodophyta</taxon>
        <taxon>Compsopogonophyceae</taxon>
        <taxon>Compsopogonales</taxon>
        <taxon>Compsopogonaceae</taxon>
        <taxon>Compsopogon</taxon>
    </lineage>
</organism>
<evidence type="ECO:0000313" key="4">
    <source>
        <dbReference type="EMBL" id="CAD9229674.1"/>
    </source>
</evidence>
<evidence type="ECO:0000256" key="1">
    <source>
        <dbReference type="ARBA" id="ARBA00022741"/>
    </source>
</evidence>
<dbReference type="CDD" id="cd18791">
    <property type="entry name" value="SF2_C_RHA"/>
    <property type="match status" value="1"/>
</dbReference>
<feature type="domain" description="Helicase C-terminal" evidence="3">
    <location>
        <begin position="89"/>
        <end position="261"/>
    </location>
</feature>
<dbReference type="PANTHER" id="PTHR18934">
    <property type="entry name" value="ATP-DEPENDENT RNA HELICASE"/>
    <property type="match status" value="1"/>
</dbReference>
<dbReference type="PROSITE" id="PS51194">
    <property type="entry name" value="HELICASE_CTER"/>
    <property type="match status" value="1"/>
</dbReference>
<proteinExistence type="predicted"/>
<dbReference type="InterPro" id="IPR048333">
    <property type="entry name" value="HA2_WH"/>
</dbReference>
<sequence>MVDEAHERSLSTDLLLGLLRKVQVRRGGDLRIMLSSATLDVSPMVDFFGGKDRVAVVDVRGRSYPVEILYCKEAPVEDFLKAAENAVRSIHRRSLELEKDLNSHGILVFVTSPEDVLDLVASLSFDALELGIQPLALFASLPMKDQQKALEFSSKNLRKVVVATNVAESSLTVPGISYVIDCGLQKSKVFNPNGSLNSLCIVPISKATAKQRAGRAGRIGPGICFRLYSEQFTQESMAQSTPPEILRCELTTALLQLKALGIENILKFPFPTKPRAESIAHALDVLHSIGALDSDGRLTEDVGSHLIELPLSPQTGRCLVEAWHLGCEQEVAAIFAMLECGGFRVFRTGASQQWKALEKSIAPFAVAEGDLLSLLNVYQAYQDSGRSSEWCKNRGIFARPMDQAFEIRLRLLRALPKKYECGAMKGDLVGKLLRCIISGFHAQIVAVLPDGTYRAVTTAERGIGGPRNSRVLNDRRFAPHPGSVLYNRFPSLMVYCNSLERPGSEYIHMQNVTAVPAKMVADLVPDFYRISRG</sequence>
<dbReference type="InterPro" id="IPR027417">
    <property type="entry name" value="P-loop_NTPase"/>
</dbReference>
<dbReference type="InterPro" id="IPR001650">
    <property type="entry name" value="Helicase_C-like"/>
</dbReference>
<dbReference type="Pfam" id="PF04408">
    <property type="entry name" value="WHD_HA2"/>
    <property type="match status" value="1"/>
</dbReference>
<dbReference type="EMBL" id="HBGH01003912">
    <property type="protein sequence ID" value="CAD9229676.1"/>
    <property type="molecule type" value="Transcribed_RNA"/>
</dbReference>
<dbReference type="Gene3D" id="1.20.120.1080">
    <property type="match status" value="1"/>
</dbReference>
<keyword evidence="2" id="KW-0067">ATP-binding</keyword>
<dbReference type="SMART" id="SM00490">
    <property type="entry name" value="HELICc"/>
    <property type="match status" value="1"/>
</dbReference>
<dbReference type="PANTHER" id="PTHR18934:SF136">
    <property type="entry name" value="ATP-DEPENDENT RNA HELICASE DHX35-RELATED"/>
    <property type="match status" value="1"/>
</dbReference>
<evidence type="ECO:0000259" key="3">
    <source>
        <dbReference type="PROSITE" id="PS51194"/>
    </source>
</evidence>
<dbReference type="AlphaFoldDB" id="A0A6T6B4F5"/>
<dbReference type="SUPFAM" id="SSF52540">
    <property type="entry name" value="P-loop containing nucleoside triphosphate hydrolases"/>
    <property type="match status" value="1"/>
</dbReference>
<dbReference type="InterPro" id="IPR007502">
    <property type="entry name" value="Helicase-assoc_dom"/>
</dbReference>
<reference evidence="4" key="1">
    <citation type="submission" date="2021-01" db="EMBL/GenBank/DDBJ databases">
        <authorList>
            <person name="Corre E."/>
            <person name="Pelletier E."/>
            <person name="Niang G."/>
            <person name="Scheremetjew M."/>
            <person name="Finn R."/>
            <person name="Kale V."/>
            <person name="Holt S."/>
            <person name="Cochrane G."/>
            <person name="Meng A."/>
            <person name="Brown T."/>
            <person name="Cohen L."/>
        </authorList>
    </citation>
    <scope>NUCLEOTIDE SEQUENCE</scope>
    <source>
        <strain evidence="4">SAG 36.94</strain>
    </source>
</reference>
<dbReference type="Gene3D" id="3.40.50.300">
    <property type="entry name" value="P-loop containing nucleotide triphosphate hydrolases"/>
    <property type="match status" value="2"/>
</dbReference>
<dbReference type="SMART" id="SM00847">
    <property type="entry name" value="HA2"/>
    <property type="match status" value="1"/>
</dbReference>
<gene>
    <name evidence="4" type="ORF">CCAE0312_LOCUS2155</name>
    <name evidence="5" type="ORF">CCAE0312_LOCUS2156</name>
</gene>
<name>A0A6T6B4F5_9RHOD</name>
<dbReference type="EMBL" id="HBGH01003911">
    <property type="protein sequence ID" value="CAD9229674.1"/>
    <property type="molecule type" value="Transcribed_RNA"/>
</dbReference>
<protein>
    <recommendedName>
        <fullName evidence="3">Helicase C-terminal domain-containing protein</fullName>
    </recommendedName>
</protein>
<evidence type="ECO:0000313" key="5">
    <source>
        <dbReference type="EMBL" id="CAD9229676.1"/>
    </source>
</evidence>